<evidence type="ECO:0000256" key="7">
    <source>
        <dbReference type="ARBA" id="ARBA00023163"/>
    </source>
</evidence>
<dbReference type="EMBL" id="PKJC01000019">
    <property type="protein sequence ID" value="PKZ63876.1"/>
    <property type="molecule type" value="Genomic_DNA"/>
</dbReference>
<keyword evidence="7" id="KW-0804">Transcription</keyword>
<keyword evidence="2" id="KW-1003">Cell membrane</keyword>
<keyword evidence="6 11" id="KW-0472">Membrane</keyword>
<dbReference type="GO" id="GO:0006417">
    <property type="term" value="P:regulation of translation"/>
    <property type="evidence" value="ECO:0007669"/>
    <property type="project" value="TreeGrafter"/>
</dbReference>
<proteinExistence type="predicted"/>
<evidence type="ECO:0000256" key="11">
    <source>
        <dbReference type="SAM" id="Phobius"/>
    </source>
</evidence>
<evidence type="ECO:0000256" key="4">
    <source>
        <dbReference type="ARBA" id="ARBA00022989"/>
    </source>
</evidence>
<name>A0A2I1R424_9ACTN</name>
<keyword evidence="5" id="KW-0805">Transcription regulation</keyword>
<comment type="caution">
    <text evidence="13">The sequence shown here is derived from an EMBL/GenBank/DDBJ whole genome shotgun (WGS) entry which is preliminary data.</text>
</comment>
<dbReference type="PANTHER" id="PTHR37461">
    <property type="entry name" value="ANTI-SIGMA-K FACTOR RSKA"/>
    <property type="match status" value="1"/>
</dbReference>
<evidence type="ECO:0000256" key="10">
    <source>
        <dbReference type="SAM" id="MobiDB-lite"/>
    </source>
</evidence>
<comment type="subcellular location">
    <subcellularLocation>
        <location evidence="1">Cell membrane</location>
        <topology evidence="1">Single-pass membrane protein</topology>
    </subcellularLocation>
</comment>
<evidence type="ECO:0000313" key="14">
    <source>
        <dbReference type="Proteomes" id="UP000234662"/>
    </source>
</evidence>
<dbReference type="STRING" id="2055.BCM27_19320"/>
<dbReference type="InterPro" id="IPR051474">
    <property type="entry name" value="Anti-sigma-K/W_factor"/>
</dbReference>
<dbReference type="Gene3D" id="1.10.10.1320">
    <property type="entry name" value="Anti-sigma factor, zinc-finger domain"/>
    <property type="match status" value="1"/>
</dbReference>
<evidence type="ECO:0000256" key="8">
    <source>
        <dbReference type="ARBA" id="ARBA00029829"/>
    </source>
</evidence>
<keyword evidence="3 11" id="KW-0812">Transmembrane</keyword>
<keyword evidence="4 11" id="KW-1133">Transmembrane helix</keyword>
<dbReference type="Pfam" id="PF10099">
    <property type="entry name" value="RskA_C"/>
    <property type="match status" value="1"/>
</dbReference>
<dbReference type="PANTHER" id="PTHR37461:SF1">
    <property type="entry name" value="ANTI-SIGMA-K FACTOR RSKA"/>
    <property type="match status" value="1"/>
</dbReference>
<accession>A0A2I1R424</accession>
<evidence type="ECO:0000256" key="1">
    <source>
        <dbReference type="ARBA" id="ARBA00004162"/>
    </source>
</evidence>
<evidence type="ECO:0000256" key="2">
    <source>
        <dbReference type="ARBA" id="ARBA00022475"/>
    </source>
</evidence>
<evidence type="ECO:0000259" key="12">
    <source>
        <dbReference type="Pfam" id="PF10099"/>
    </source>
</evidence>
<dbReference type="GO" id="GO:0005886">
    <property type="term" value="C:plasma membrane"/>
    <property type="evidence" value="ECO:0007669"/>
    <property type="project" value="UniProtKB-SubCell"/>
</dbReference>
<evidence type="ECO:0000256" key="6">
    <source>
        <dbReference type="ARBA" id="ARBA00023136"/>
    </source>
</evidence>
<evidence type="ECO:0000313" key="13">
    <source>
        <dbReference type="EMBL" id="PKZ63876.1"/>
    </source>
</evidence>
<dbReference type="AlphaFoldDB" id="A0A2I1R424"/>
<feature type="transmembrane region" description="Helical" evidence="11">
    <location>
        <begin position="163"/>
        <end position="183"/>
    </location>
</feature>
<organism evidence="13 14">
    <name type="scientific">Gordonia terrae</name>
    <dbReference type="NCBI Taxonomy" id="2055"/>
    <lineage>
        <taxon>Bacteria</taxon>
        <taxon>Bacillati</taxon>
        <taxon>Actinomycetota</taxon>
        <taxon>Actinomycetes</taxon>
        <taxon>Mycobacteriales</taxon>
        <taxon>Gordoniaceae</taxon>
        <taxon>Gordonia</taxon>
    </lineage>
</organism>
<dbReference type="GO" id="GO:0016989">
    <property type="term" value="F:sigma factor antagonist activity"/>
    <property type="evidence" value="ECO:0007669"/>
    <property type="project" value="TreeGrafter"/>
</dbReference>
<dbReference type="RefSeq" id="WP_101821587.1">
    <property type="nucleotide sequence ID" value="NZ_PKJC01000019.1"/>
</dbReference>
<dbReference type="InterPro" id="IPR018764">
    <property type="entry name" value="RskA_C"/>
</dbReference>
<evidence type="ECO:0000256" key="9">
    <source>
        <dbReference type="ARBA" id="ARBA00030803"/>
    </source>
</evidence>
<dbReference type="Proteomes" id="UP000234662">
    <property type="component" value="Unassembled WGS sequence"/>
</dbReference>
<dbReference type="InterPro" id="IPR041916">
    <property type="entry name" value="Anti_sigma_zinc_sf"/>
</dbReference>
<protein>
    <recommendedName>
        <fullName evidence="9">Regulator of SigK</fullName>
    </recommendedName>
    <alternativeName>
        <fullName evidence="8">Sigma-K anti-sigma factor RskA</fullName>
    </alternativeName>
</protein>
<feature type="domain" description="Anti-sigma K factor RskA C-terminal" evidence="12">
    <location>
        <begin position="165"/>
        <end position="307"/>
    </location>
</feature>
<evidence type="ECO:0000256" key="3">
    <source>
        <dbReference type="ARBA" id="ARBA00022692"/>
    </source>
</evidence>
<sequence length="314" mass="31922">MTTPDTPSGDREAAWLDDHVELFAVGALTPDETTRVERELAALPPQERAVYDAQITDIQAAMAGFATTYALDAPPELRDRVLHHVFEGAALTPDAYVPAGSDPGPQTPIGAAADPEPPAPAGPDHSGETDLAPPPPVELRPRDSTPGQHRSGGTAPRPARATAILAAAAVTVAVALGAGVLIGRTTAPETSTSSTALSDSQREVLGVLTAADASVSVEPLADDRGTIAVVTSESADQAVALLRDLRTPIPADSTYQLWLVGGADRPVPAGLIPGDDTAPVVVNDVSGSSVLAVTIEPAGGSPQPTTPILAQVAL</sequence>
<gene>
    <name evidence="13" type="ORF">CYJ73_19535</name>
</gene>
<feature type="region of interest" description="Disordered" evidence="10">
    <location>
        <begin position="96"/>
        <end position="158"/>
    </location>
</feature>
<evidence type="ECO:0000256" key="5">
    <source>
        <dbReference type="ARBA" id="ARBA00023015"/>
    </source>
</evidence>
<reference evidence="13 14" key="1">
    <citation type="submission" date="2017-12" db="EMBL/GenBank/DDBJ databases">
        <title>Phylogenetic diversity of female urinary microbiome.</title>
        <authorList>
            <person name="Thomas-White K."/>
            <person name="Wolfe A.J."/>
        </authorList>
    </citation>
    <scope>NUCLEOTIDE SEQUENCE [LARGE SCALE GENOMIC DNA]</scope>
    <source>
        <strain evidence="13 14">UMB0777</strain>
    </source>
</reference>